<feature type="compositionally biased region" description="Basic and acidic residues" evidence="1">
    <location>
        <begin position="189"/>
        <end position="198"/>
    </location>
</feature>
<keyword evidence="3" id="KW-1185">Reference proteome</keyword>
<protein>
    <submittedName>
        <fullName evidence="2">Uncharacterized protein</fullName>
    </submittedName>
</protein>
<feature type="region of interest" description="Disordered" evidence="1">
    <location>
        <begin position="19"/>
        <end position="39"/>
    </location>
</feature>
<feature type="non-terminal residue" evidence="2">
    <location>
        <position position="198"/>
    </location>
</feature>
<dbReference type="OrthoDB" id="5599163at2759"/>
<sequence>MGRPFDVLVESEVKNTKQGDQYITLTDPNSSRRQQIGTYSRRDGELVEEQGEVAVSLEMDENGEIKMLGYKLPDKQVFGTDELNEAYLMASKDSIAEQDKEAAAVLEEYVQQCSTGEQSQRPTMRKSTKRYKLVRVYGSRKYKPVGVKVRPVKTQVPPEFHIKRDIKGDPLADMPELPTHPPEFVPGERYTEERKKII</sequence>
<proteinExistence type="predicted"/>
<name>A0A4S8LG47_DENBC</name>
<accession>A0A4S8LG47</accession>
<evidence type="ECO:0000313" key="2">
    <source>
        <dbReference type="EMBL" id="THU87959.1"/>
    </source>
</evidence>
<dbReference type="AlphaFoldDB" id="A0A4S8LG47"/>
<reference evidence="2 3" key="1">
    <citation type="journal article" date="2019" name="Nat. Ecol. Evol.">
        <title>Megaphylogeny resolves global patterns of mushroom evolution.</title>
        <authorList>
            <person name="Varga T."/>
            <person name="Krizsan K."/>
            <person name="Foldi C."/>
            <person name="Dima B."/>
            <person name="Sanchez-Garcia M."/>
            <person name="Sanchez-Ramirez S."/>
            <person name="Szollosi G.J."/>
            <person name="Szarkandi J.G."/>
            <person name="Papp V."/>
            <person name="Albert L."/>
            <person name="Andreopoulos W."/>
            <person name="Angelini C."/>
            <person name="Antonin V."/>
            <person name="Barry K.W."/>
            <person name="Bougher N.L."/>
            <person name="Buchanan P."/>
            <person name="Buyck B."/>
            <person name="Bense V."/>
            <person name="Catcheside P."/>
            <person name="Chovatia M."/>
            <person name="Cooper J."/>
            <person name="Damon W."/>
            <person name="Desjardin D."/>
            <person name="Finy P."/>
            <person name="Geml J."/>
            <person name="Haridas S."/>
            <person name="Hughes K."/>
            <person name="Justo A."/>
            <person name="Karasinski D."/>
            <person name="Kautmanova I."/>
            <person name="Kiss B."/>
            <person name="Kocsube S."/>
            <person name="Kotiranta H."/>
            <person name="LaButti K.M."/>
            <person name="Lechner B.E."/>
            <person name="Liimatainen K."/>
            <person name="Lipzen A."/>
            <person name="Lukacs Z."/>
            <person name="Mihaltcheva S."/>
            <person name="Morgado L.N."/>
            <person name="Niskanen T."/>
            <person name="Noordeloos M.E."/>
            <person name="Ohm R.A."/>
            <person name="Ortiz-Santana B."/>
            <person name="Ovrebo C."/>
            <person name="Racz N."/>
            <person name="Riley R."/>
            <person name="Savchenko A."/>
            <person name="Shiryaev A."/>
            <person name="Soop K."/>
            <person name="Spirin V."/>
            <person name="Szebenyi C."/>
            <person name="Tomsovsky M."/>
            <person name="Tulloss R.E."/>
            <person name="Uehling J."/>
            <person name="Grigoriev I.V."/>
            <person name="Vagvolgyi C."/>
            <person name="Papp T."/>
            <person name="Martin F.M."/>
            <person name="Miettinen O."/>
            <person name="Hibbett D.S."/>
            <person name="Nagy L.G."/>
        </authorList>
    </citation>
    <scope>NUCLEOTIDE SEQUENCE [LARGE SCALE GENOMIC DNA]</scope>
    <source>
        <strain evidence="2 3">CBS 962.96</strain>
    </source>
</reference>
<organism evidence="2 3">
    <name type="scientific">Dendrothele bispora (strain CBS 962.96)</name>
    <dbReference type="NCBI Taxonomy" id="1314807"/>
    <lineage>
        <taxon>Eukaryota</taxon>
        <taxon>Fungi</taxon>
        <taxon>Dikarya</taxon>
        <taxon>Basidiomycota</taxon>
        <taxon>Agaricomycotina</taxon>
        <taxon>Agaricomycetes</taxon>
        <taxon>Agaricomycetidae</taxon>
        <taxon>Agaricales</taxon>
        <taxon>Agaricales incertae sedis</taxon>
        <taxon>Dendrothele</taxon>
    </lineage>
</organism>
<evidence type="ECO:0000313" key="3">
    <source>
        <dbReference type="Proteomes" id="UP000297245"/>
    </source>
</evidence>
<dbReference type="EMBL" id="ML179428">
    <property type="protein sequence ID" value="THU87959.1"/>
    <property type="molecule type" value="Genomic_DNA"/>
</dbReference>
<gene>
    <name evidence="2" type="ORF">K435DRAFT_680750</name>
</gene>
<feature type="compositionally biased region" description="Basic and acidic residues" evidence="1">
    <location>
        <begin position="160"/>
        <end position="170"/>
    </location>
</feature>
<dbReference type="Proteomes" id="UP000297245">
    <property type="component" value="Unassembled WGS sequence"/>
</dbReference>
<evidence type="ECO:0000256" key="1">
    <source>
        <dbReference type="SAM" id="MobiDB-lite"/>
    </source>
</evidence>
<feature type="region of interest" description="Disordered" evidence="1">
    <location>
        <begin position="158"/>
        <end position="198"/>
    </location>
</feature>
<feature type="compositionally biased region" description="Polar residues" evidence="1">
    <location>
        <begin position="19"/>
        <end position="38"/>
    </location>
</feature>